<dbReference type="OrthoDB" id="10498044at2759"/>
<proteinExistence type="predicted"/>
<accession>A0A0D8XKE2</accession>
<gene>
    <name evidence="2" type="ORF">DICVIV_11235</name>
</gene>
<sequence length="82" mass="9042">MHNIDKINRIVPASVIIVILVFALMFNIIGTTLLFLYRRSEARRMSILGCAVISLLASVIDCGVIGLFVKFPPVHGTTSKQK</sequence>
<reference evidence="3" key="2">
    <citation type="journal article" date="2016" name="Sci. Rep.">
        <title>Dictyocaulus viviparus genome, variome and transcriptome elucidate lungworm biology and support future intervention.</title>
        <authorList>
            <person name="McNulty S.N."/>
            <person name="Strube C."/>
            <person name="Rosa B.A."/>
            <person name="Martin J.C."/>
            <person name="Tyagi R."/>
            <person name="Choi Y.J."/>
            <person name="Wang Q."/>
            <person name="Hallsworth Pepin K."/>
            <person name="Zhang X."/>
            <person name="Ozersky P."/>
            <person name="Wilson R.K."/>
            <person name="Sternberg P.W."/>
            <person name="Gasser R.B."/>
            <person name="Mitreva M."/>
        </authorList>
    </citation>
    <scope>NUCLEOTIDE SEQUENCE [LARGE SCALE GENOMIC DNA]</scope>
    <source>
        <strain evidence="3">HannoverDv2000</strain>
    </source>
</reference>
<evidence type="ECO:0000313" key="3">
    <source>
        <dbReference type="Proteomes" id="UP000053766"/>
    </source>
</evidence>
<protein>
    <submittedName>
        <fullName evidence="2">Uncharacterized protein</fullName>
    </submittedName>
</protein>
<keyword evidence="1" id="KW-0812">Transmembrane</keyword>
<evidence type="ECO:0000256" key="1">
    <source>
        <dbReference type="SAM" id="Phobius"/>
    </source>
</evidence>
<keyword evidence="1" id="KW-1133">Transmembrane helix</keyword>
<dbReference type="Proteomes" id="UP000053766">
    <property type="component" value="Unassembled WGS sequence"/>
</dbReference>
<dbReference type="EMBL" id="KN716627">
    <property type="protein sequence ID" value="KJH42776.1"/>
    <property type="molecule type" value="Genomic_DNA"/>
</dbReference>
<reference evidence="2 3" key="1">
    <citation type="submission" date="2013-11" db="EMBL/GenBank/DDBJ databases">
        <title>Draft genome of the bovine lungworm Dictyocaulus viviparus.</title>
        <authorList>
            <person name="Mitreva M."/>
        </authorList>
    </citation>
    <scope>NUCLEOTIDE SEQUENCE [LARGE SCALE GENOMIC DNA]</scope>
    <source>
        <strain evidence="2 3">HannoverDv2000</strain>
    </source>
</reference>
<organism evidence="2 3">
    <name type="scientific">Dictyocaulus viviparus</name>
    <name type="common">Bovine lungworm</name>
    <dbReference type="NCBI Taxonomy" id="29172"/>
    <lineage>
        <taxon>Eukaryota</taxon>
        <taxon>Metazoa</taxon>
        <taxon>Ecdysozoa</taxon>
        <taxon>Nematoda</taxon>
        <taxon>Chromadorea</taxon>
        <taxon>Rhabditida</taxon>
        <taxon>Rhabditina</taxon>
        <taxon>Rhabditomorpha</taxon>
        <taxon>Strongyloidea</taxon>
        <taxon>Metastrongylidae</taxon>
        <taxon>Dictyocaulus</taxon>
    </lineage>
</organism>
<keyword evidence="3" id="KW-1185">Reference proteome</keyword>
<name>A0A0D8XKE2_DICVI</name>
<keyword evidence="1" id="KW-0472">Membrane</keyword>
<evidence type="ECO:0000313" key="2">
    <source>
        <dbReference type="EMBL" id="KJH42776.1"/>
    </source>
</evidence>
<dbReference type="AlphaFoldDB" id="A0A0D8XKE2"/>
<feature type="transmembrane region" description="Helical" evidence="1">
    <location>
        <begin position="12"/>
        <end position="36"/>
    </location>
</feature>
<feature type="transmembrane region" description="Helical" evidence="1">
    <location>
        <begin position="48"/>
        <end position="69"/>
    </location>
</feature>